<feature type="transmembrane region" description="Helical" evidence="9">
    <location>
        <begin position="620"/>
        <end position="641"/>
    </location>
</feature>
<dbReference type="InterPro" id="IPR002645">
    <property type="entry name" value="STAS_dom"/>
</dbReference>
<feature type="compositionally biased region" description="Pro residues" evidence="8">
    <location>
        <begin position="399"/>
        <end position="414"/>
    </location>
</feature>
<dbReference type="GO" id="GO:0008271">
    <property type="term" value="F:secondary active sulfate transmembrane transporter activity"/>
    <property type="evidence" value="ECO:0007669"/>
    <property type="project" value="InterPro"/>
</dbReference>
<feature type="domain" description="STAS" evidence="10">
    <location>
        <begin position="1089"/>
        <end position="1211"/>
    </location>
</feature>
<evidence type="ECO:0000256" key="2">
    <source>
        <dbReference type="ARBA" id="ARBA00008692"/>
    </source>
</evidence>
<reference evidence="11" key="1">
    <citation type="submission" date="2022-11" db="EMBL/GenBank/DDBJ databases">
        <title>Genome Sequence of Cubamyces cubensis.</title>
        <authorList>
            <person name="Buettner E."/>
        </authorList>
    </citation>
    <scope>NUCLEOTIDE SEQUENCE</scope>
    <source>
        <strain evidence="11">MPL-01</strain>
    </source>
</reference>
<keyword evidence="12" id="KW-1185">Reference proteome</keyword>
<dbReference type="PROSITE" id="PS50801">
    <property type="entry name" value="STAS"/>
    <property type="match status" value="1"/>
</dbReference>
<dbReference type="PROSITE" id="PS01130">
    <property type="entry name" value="SLC26A"/>
    <property type="match status" value="1"/>
</dbReference>
<evidence type="ECO:0000256" key="4">
    <source>
        <dbReference type="ARBA" id="ARBA00022692"/>
    </source>
</evidence>
<accession>A0AAD7XC33</accession>
<feature type="region of interest" description="Disordered" evidence="8">
    <location>
        <begin position="350"/>
        <end position="418"/>
    </location>
</feature>
<feature type="transmembrane region" description="Helical" evidence="9">
    <location>
        <begin position="946"/>
        <end position="966"/>
    </location>
</feature>
<gene>
    <name evidence="11" type="ORF">ONZ51_g5461</name>
</gene>
<keyword evidence="6 9" id="KW-0472">Membrane</keyword>
<dbReference type="GO" id="GO:0016020">
    <property type="term" value="C:membrane"/>
    <property type="evidence" value="ECO:0007669"/>
    <property type="project" value="UniProtKB-SubCell"/>
</dbReference>
<proteinExistence type="inferred from homology"/>
<dbReference type="GO" id="GO:0004540">
    <property type="term" value="F:RNA nuclease activity"/>
    <property type="evidence" value="ECO:0007669"/>
    <property type="project" value="InterPro"/>
</dbReference>
<evidence type="ECO:0000256" key="5">
    <source>
        <dbReference type="ARBA" id="ARBA00022989"/>
    </source>
</evidence>
<dbReference type="EMBL" id="JAPEVG010000118">
    <property type="protein sequence ID" value="KAJ8482277.1"/>
    <property type="molecule type" value="Genomic_DNA"/>
</dbReference>
<comment type="caution">
    <text evidence="11">The sequence shown here is derived from an EMBL/GenBank/DDBJ whole genome shotgun (WGS) entry which is preliminary data.</text>
</comment>
<dbReference type="InterPro" id="IPR001902">
    <property type="entry name" value="SLC26A/SulP_fam"/>
</dbReference>
<feature type="transmembrane region" description="Helical" evidence="9">
    <location>
        <begin position="787"/>
        <end position="804"/>
    </location>
</feature>
<dbReference type="NCBIfam" id="TIGR00815">
    <property type="entry name" value="sulP"/>
    <property type="match status" value="1"/>
</dbReference>
<dbReference type="Pfam" id="PF01936">
    <property type="entry name" value="NYN"/>
    <property type="match status" value="1"/>
</dbReference>
<dbReference type="CDD" id="cd07042">
    <property type="entry name" value="STAS_SulP_like_sulfate_transporter"/>
    <property type="match status" value="1"/>
</dbReference>
<dbReference type="CDD" id="cd10910">
    <property type="entry name" value="PIN_limkain_b1_N_like"/>
    <property type="match status" value="1"/>
</dbReference>
<protein>
    <recommendedName>
        <fullName evidence="10">STAS domain-containing protein</fullName>
    </recommendedName>
</protein>
<feature type="transmembrane region" description="Helical" evidence="9">
    <location>
        <begin position="653"/>
        <end position="670"/>
    </location>
</feature>
<feature type="compositionally biased region" description="Polar residues" evidence="8">
    <location>
        <begin position="351"/>
        <end position="370"/>
    </location>
</feature>
<evidence type="ECO:0000256" key="1">
    <source>
        <dbReference type="ARBA" id="ARBA00004141"/>
    </source>
</evidence>
<dbReference type="Gene3D" id="3.40.50.1010">
    <property type="entry name" value="5'-nuclease"/>
    <property type="match status" value="1"/>
</dbReference>
<feature type="transmembrane region" description="Helical" evidence="9">
    <location>
        <begin position="915"/>
        <end position="934"/>
    </location>
</feature>
<evidence type="ECO:0000256" key="7">
    <source>
        <dbReference type="ARBA" id="ARBA00054315"/>
    </source>
</evidence>
<feature type="region of interest" description="Disordered" evidence="8">
    <location>
        <begin position="160"/>
        <end position="183"/>
    </location>
</feature>
<evidence type="ECO:0000256" key="3">
    <source>
        <dbReference type="ARBA" id="ARBA00022448"/>
    </source>
</evidence>
<feature type="transmembrane region" description="Helical" evidence="9">
    <location>
        <begin position="1004"/>
        <end position="1022"/>
    </location>
</feature>
<sequence>MGWKDVPDEHEHVAIFWDYENCTPPCNVPGYDVVNNIRQVAHEYGSVKLFKAYLELSEQSSSKSIGLRSELQSFDMLTYAIDNPAPATIVLISGDRDFVYAVSVLRLRRYRVVVVAPYTAHGSLKSQASVVLDWEGDIMRKTTTRSQPPDGCQALMDDAQHRSPRRPPLTISGPFPQVTPKSQRRASFRVAAPMQSAGWDGGSAAVESAPCQGRHLRSTSAVTIDGSLRPEAPNLTDRPMYPSRVPRPAAVGSLTGERGDEDMILPEEDRRPIPSIVDVLDNLRERRSQESRPTSRSSFVMPPSEHSRQTNLPIPSGDIEEHVGLSPKAAAFPGMGYELPAVHPVTAEPVSRTSSEYSPLSIPTSSSLGSPTPIPIEPSQTSHKPSQLNAYLDQSIEGPAPPASIPDPPAPNATPAPFASELQTTQHGDIRVVDLDPESVPAASLPPPPIPAHFVHLVQVLEEFRARGSDQPLRTTIALRLVQVAKDIYTRAGMGSFKEYSLAASKAGIVLLGGNEREWLATYSLPPLRELLARPITDNSEELGASVGDANTPLIRNRRNLTRFGTPARPMLRPAPSHGFRSVWQRNIQRGRVEHTALMAVDYVINLFPIFSWISRYNFGWASGDVIAGLTVGIVLVPQSMSYAQIATLPPEYGLYSSFVGVLVYCFFATSKDVSIGPVAVMSLTVSQIIKHVNDSHPGIWGGPQIATTVAFICGFIVLAIGLLRLGWLVEFIPAPAVSGFMTGSALNIVSGQLPGLLGVSGFDTRAATYEVFINTLKGLPRTKLDAAFGITGLVSLYLIRWACDRLSRRYPSRARWFFFMSVFRNAFVIVVLTIASWLYTRHRKGTDGKYPIKILQNVPRGFKHIGQPDIDVALIKALAGELPVATIILFLEHIAISKSFGRVNGYKIDPNQELIAIGVTNTIGTLFGAYPATGSFSRSALQSKSGVRSPASGLFSAVVVIVALYGLTPAFFWIPTAALSAVIIHAVADLVASPKQVYSFWRVSPVEFVIWVASVLVTVFATIEDGIYTSIAASLALLLIRLARPRGHFLGRVTLHNTTESSSRDVYIPLNPNKFLMNPHVKVYPPSPGVVVYRFEESFLYPNSSLVNDSIVDYVKEHTRRGRDMSGVKSGDRPWNDPGNSNEAEENAGKPILHAIVLDFSAVSHLDTTGVQALIDTRTEVERWADRPVEFHFATILSPWIRRALIAAGFGVGSLSTHAHEEIAPVTRYHDQYIADPQHADPVKDAHERPDDPEALHGIVHNSARTSTDGTIQEIRNAAGLPMMLPETPFFHLDVGTAVRAAEGGVTRAPSFVETGSDKS</sequence>
<evidence type="ECO:0000313" key="12">
    <source>
        <dbReference type="Proteomes" id="UP001215151"/>
    </source>
</evidence>
<dbReference type="PANTHER" id="PTHR11814">
    <property type="entry name" value="SULFATE TRANSPORTER"/>
    <property type="match status" value="1"/>
</dbReference>
<name>A0AAD7XC33_9APHY</name>
<evidence type="ECO:0000313" key="11">
    <source>
        <dbReference type="EMBL" id="KAJ8482277.1"/>
    </source>
</evidence>
<keyword evidence="5 9" id="KW-1133">Transmembrane helix</keyword>
<dbReference type="Pfam" id="PF01740">
    <property type="entry name" value="STAS"/>
    <property type="match status" value="1"/>
</dbReference>
<dbReference type="SUPFAM" id="SSF52091">
    <property type="entry name" value="SpoIIaa-like"/>
    <property type="match status" value="1"/>
</dbReference>
<feature type="transmembrane region" description="Helical" evidence="9">
    <location>
        <begin position="816"/>
        <end position="840"/>
    </location>
</feature>
<dbReference type="InterPro" id="IPR021139">
    <property type="entry name" value="NYN"/>
</dbReference>
<dbReference type="InterPro" id="IPR036513">
    <property type="entry name" value="STAS_dom_sf"/>
</dbReference>
<dbReference type="FunFam" id="3.30.750.24:FF:000046">
    <property type="entry name" value="Solute carrier family 26 (Sodium-independent sulfate anion transporter), member 11"/>
    <property type="match status" value="1"/>
</dbReference>
<keyword evidence="4 9" id="KW-0812">Transmembrane</keyword>
<evidence type="ECO:0000256" key="6">
    <source>
        <dbReference type="ARBA" id="ARBA00023136"/>
    </source>
</evidence>
<evidence type="ECO:0000256" key="9">
    <source>
        <dbReference type="SAM" id="Phobius"/>
    </source>
</evidence>
<organism evidence="11 12">
    <name type="scientific">Trametes cubensis</name>
    <dbReference type="NCBI Taxonomy" id="1111947"/>
    <lineage>
        <taxon>Eukaryota</taxon>
        <taxon>Fungi</taxon>
        <taxon>Dikarya</taxon>
        <taxon>Basidiomycota</taxon>
        <taxon>Agaricomycotina</taxon>
        <taxon>Agaricomycetes</taxon>
        <taxon>Polyporales</taxon>
        <taxon>Polyporaceae</taxon>
        <taxon>Trametes</taxon>
    </lineage>
</organism>
<dbReference type="Proteomes" id="UP001215151">
    <property type="component" value="Unassembled WGS sequence"/>
</dbReference>
<comment type="subcellular location">
    <subcellularLocation>
        <location evidence="1">Membrane</location>
        <topology evidence="1">Multi-pass membrane protein</topology>
    </subcellularLocation>
</comment>
<dbReference type="InterPro" id="IPR018045">
    <property type="entry name" value="S04_transporter_CS"/>
</dbReference>
<feature type="compositionally biased region" description="Polar residues" evidence="8">
    <location>
        <begin position="378"/>
        <end position="389"/>
    </location>
</feature>
<evidence type="ECO:0000256" key="8">
    <source>
        <dbReference type="SAM" id="MobiDB-lite"/>
    </source>
</evidence>
<feature type="transmembrane region" description="Helical" evidence="9">
    <location>
        <begin position="706"/>
        <end position="728"/>
    </location>
</feature>
<dbReference type="GO" id="GO:1902434">
    <property type="term" value="P:sulfate import across plasma membrane"/>
    <property type="evidence" value="ECO:0007669"/>
    <property type="project" value="UniProtKB-ARBA"/>
</dbReference>
<comment type="function">
    <text evidence="7">High affinity uptake of sulfate into the cell.</text>
</comment>
<feature type="compositionally biased region" description="Basic and acidic residues" evidence="8">
    <location>
        <begin position="1123"/>
        <end position="1136"/>
    </location>
</feature>
<feature type="region of interest" description="Disordered" evidence="8">
    <location>
        <begin position="227"/>
        <end position="266"/>
    </location>
</feature>
<keyword evidence="3" id="KW-0813">Transport</keyword>
<comment type="similarity">
    <text evidence="2">Belongs to the SLC26A/SulP transporter (TC 2.A.53) family.</text>
</comment>
<dbReference type="Gene3D" id="3.30.750.24">
    <property type="entry name" value="STAS domain"/>
    <property type="match status" value="1"/>
</dbReference>
<dbReference type="InterPro" id="IPR011547">
    <property type="entry name" value="SLC26A/SulP_dom"/>
</dbReference>
<dbReference type="Pfam" id="PF00916">
    <property type="entry name" value="Sulfate_transp"/>
    <property type="match status" value="1"/>
</dbReference>
<evidence type="ECO:0000259" key="10">
    <source>
        <dbReference type="PROSITE" id="PS50801"/>
    </source>
</evidence>
<feature type="region of interest" description="Disordered" evidence="8">
    <location>
        <begin position="1123"/>
        <end position="1147"/>
    </location>
</feature>
<feature type="region of interest" description="Disordered" evidence="8">
    <location>
        <begin position="282"/>
        <end position="315"/>
    </location>
</feature>